<feature type="transmembrane region" description="Helical" evidence="7">
    <location>
        <begin position="37"/>
        <end position="53"/>
    </location>
</feature>
<dbReference type="Gene3D" id="3.30.240.20">
    <property type="entry name" value="bsu07140 like domains"/>
    <property type="match status" value="2"/>
</dbReference>
<keyword evidence="5 7" id="KW-1133">Transmembrane helix</keyword>
<evidence type="ECO:0000256" key="4">
    <source>
        <dbReference type="ARBA" id="ARBA00022692"/>
    </source>
</evidence>
<keyword evidence="10" id="KW-1185">Reference proteome</keyword>
<evidence type="ECO:0000256" key="7">
    <source>
        <dbReference type="SAM" id="Phobius"/>
    </source>
</evidence>
<evidence type="ECO:0000256" key="3">
    <source>
        <dbReference type="ARBA" id="ARBA00022475"/>
    </source>
</evidence>
<dbReference type="Pfam" id="PF04239">
    <property type="entry name" value="DUF421"/>
    <property type="match status" value="1"/>
</dbReference>
<dbReference type="GO" id="GO:0005886">
    <property type="term" value="C:plasma membrane"/>
    <property type="evidence" value="ECO:0007669"/>
    <property type="project" value="UniProtKB-SubCell"/>
</dbReference>
<feature type="transmembrane region" description="Helical" evidence="7">
    <location>
        <begin position="65"/>
        <end position="83"/>
    </location>
</feature>
<dbReference type="Proteomes" id="UP000681035">
    <property type="component" value="Chromosome"/>
</dbReference>
<comment type="subcellular location">
    <subcellularLocation>
        <location evidence="1">Cell membrane</location>
        <topology evidence="1">Multi-pass membrane protein</topology>
    </subcellularLocation>
</comment>
<keyword evidence="6 7" id="KW-0472">Membrane</keyword>
<sequence>MEDILQQGGQIALTALGSLAALFLLTKLSGNKQVSQMNLFDYVMGITIGSIAAEMASELESPLRPLWAMVVYGLTAWGIALLTNRSIRVRRFITGKPLILMDSGVIYRKNLRRARMDLNEFLMYCRVSGYFDLNQIQTAILEHNGTVTFLPAAMQRPVTPADLSMQPRQELLQTPVVQDGRVLPENLQKAGRDGVWLERKLREKGYHGPEEVLLAMAAGGDQLAVYPMETKKEAREMP</sequence>
<evidence type="ECO:0000256" key="2">
    <source>
        <dbReference type="ARBA" id="ARBA00006448"/>
    </source>
</evidence>
<dbReference type="KEGG" id="vcop:MM50RIKEN_03060"/>
<dbReference type="RefSeq" id="WP_213541480.1">
    <property type="nucleotide sequence ID" value="NZ_AP023418.1"/>
</dbReference>
<dbReference type="InterPro" id="IPR007353">
    <property type="entry name" value="DUF421"/>
</dbReference>
<reference evidence="9" key="1">
    <citation type="submission" date="2020-09" db="EMBL/GenBank/DDBJ databases">
        <title>New species isolated from human feces.</title>
        <authorList>
            <person name="Kitahara M."/>
            <person name="Shigeno Y."/>
            <person name="Shime M."/>
            <person name="Matsumoto Y."/>
            <person name="Nakamura S."/>
            <person name="Motooka D."/>
            <person name="Fukuoka S."/>
            <person name="Nishikawa H."/>
            <person name="Benno Y."/>
        </authorList>
    </citation>
    <scope>NUCLEOTIDE SEQUENCE</scope>
    <source>
        <strain evidence="9">MM50</strain>
    </source>
</reference>
<feature type="transmembrane region" description="Helical" evidence="7">
    <location>
        <begin position="6"/>
        <end position="25"/>
    </location>
</feature>
<gene>
    <name evidence="9" type="ORF">MM50RIKEN_03060</name>
</gene>
<dbReference type="InterPro" id="IPR023090">
    <property type="entry name" value="UPF0702_alpha/beta_dom_sf"/>
</dbReference>
<evidence type="ECO:0000256" key="6">
    <source>
        <dbReference type="ARBA" id="ARBA00023136"/>
    </source>
</evidence>
<proteinExistence type="inferred from homology"/>
<evidence type="ECO:0000256" key="1">
    <source>
        <dbReference type="ARBA" id="ARBA00004651"/>
    </source>
</evidence>
<comment type="similarity">
    <text evidence="2">Belongs to the UPF0702 family.</text>
</comment>
<evidence type="ECO:0000313" key="10">
    <source>
        <dbReference type="Proteomes" id="UP000681035"/>
    </source>
</evidence>
<evidence type="ECO:0000259" key="8">
    <source>
        <dbReference type="Pfam" id="PF04239"/>
    </source>
</evidence>
<protein>
    <submittedName>
        <fullName evidence="9">DUF421 domain-containing protein</fullName>
    </submittedName>
</protein>
<organism evidence="9 10">
    <name type="scientific">Vescimonas coprocola</name>
    <dbReference type="NCBI Taxonomy" id="2714355"/>
    <lineage>
        <taxon>Bacteria</taxon>
        <taxon>Bacillati</taxon>
        <taxon>Bacillota</taxon>
        <taxon>Clostridia</taxon>
        <taxon>Eubacteriales</taxon>
        <taxon>Oscillospiraceae</taxon>
        <taxon>Vescimonas</taxon>
    </lineage>
</organism>
<dbReference type="AlphaFoldDB" id="A0A810Q7E6"/>
<dbReference type="PANTHER" id="PTHR34582">
    <property type="entry name" value="UPF0702 TRANSMEMBRANE PROTEIN YCAP"/>
    <property type="match status" value="1"/>
</dbReference>
<evidence type="ECO:0000313" key="9">
    <source>
        <dbReference type="EMBL" id="BCK80543.1"/>
    </source>
</evidence>
<name>A0A810Q7E6_9FIRM</name>
<feature type="domain" description="YetF C-terminal" evidence="8">
    <location>
        <begin position="85"/>
        <end position="216"/>
    </location>
</feature>
<dbReference type="EMBL" id="AP023418">
    <property type="protein sequence ID" value="BCK80543.1"/>
    <property type="molecule type" value="Genomic_DNA"/>
</dbReference>
<dbReference type="PANTHER" id="PTHR34582:SF6">
    <property type="entry name" value="UPF0702 TRANSMEMBRANE PROTEIN YCAP"/>
    <property type="match status" value="1"/>
</dbReference>
<accession>A0A810Q7E6</accession>
<evidence type="ECO:0000256" key="5">
    <source>
        <dbReference type="ARBA" id="ARBA00022989"/>
    </source>
</evidence>
<keyword evidence="3" id="KW-1003">Cell membrane</keyword>
<keyword evidence="4 7" id="KW-0812">Transmembrane</keyword>